<proteinExistence type="inferred from homology"/>
<dbReference type="RefSeq" id="WP_105484018.1">
    <property type="nucleotide sequence ID" value="NZ_NIGF01000010.1"/>
</dbReference>
<dbReference type="PANTHER" id="PTHR33677:SF3">
    <property type="entry name" value="COPPER-SENSING TRANSCRIPTIONAL REPRESSOR RICR"/>
    <property type="match status" value="1"/>
</dbReference>
<evidence type="ECO:0000313" key="2">
    <source>
        <dbReference type="EMBL" id="PQV63598.1"/>
    </source>
</evidence>
<reference evidence="2 3" key="1">
    <citation type="journal article" date="2018" name="Syst. Appl. Microbiol.">
        <title>Abditibacterium utsteinense sp. nov., the first cultivated member of candidate phylum FBP, isolated from ice-free Antarctic soil samples.</title>
        <authorList>
            <person name="Tahon G."/>
            <person name="Tytgat B."/>
            <person name="Lebbe L."/>
            <person name="Carlier A."/>
            <person name="Willems A."/>
        </authorList>
    </citation>
    <scope>NUCLEOTIDE SEQUENCE [LARGE SCALE GENOMIC DNA]</scope>
    <source>
        <strain evidence="2 3">LMG 29911</strain>
    </source>
</reference>
<dbReference type="Pfam" id="PF02583">
    <property type="entry name" value="Trns_repr_metal"/>
    <property type="match status" value="1"/>
</dbReference>
<comment type="similarity">
    <text evidence="1">Belongs to the FrmR/RcnR family.</text>
</comment>
<sequence>MNEAKSKKIKARVNRISGQIGGIGRMIDEDRYCLEILDQIAAARSALDALGVELLSNHIECCVIGHGTGSEHECAKPLNQEELLAEVRVTLGRFLK</sequence>
<dbReference type="InterPro" id="IPR038390">
    <property type="entry name" value="Metal_Tscrpt_repr_sf"/>
</dbReference>
<keyword evidence="3" id="KW-1185">Reference proteome</keyword>
<dbReference type="OrthoDB" id="9811244at2"/>
<dbReference type="FunCoup" id="A0A2S8SS46">
    <property type="interactions" value="151"/>
</dbReference>
<dbReference type="CDD" id="cd10148">
    <property type="entry name" value="CsoR-like_DUF156"/>
    <property type="match status" value="1"/>
</dbReference>
<dbReference type="InParanoid" id="A0A2S8SS46"/>
<comment type="caution">
    <text evidence="2">The sequence shown here is derived from an EMBL/GenBank/DDBJ whole genome shotgun (WGS) entry which is preliminary data.</text>
</comment>
<accession>A0A2S8SS46</accession>
<keyword evidence="2" id="KW-0238">DNA-binding</keyword>
<dbReference type="InterPro" id="IPR003735">
    <property type="entry name" value="Metal_Tscrpt_repr"/>
</dbReference>
<dbReference type="GO" id="GO:0046872">
    <property type="term" value="F:metal ion binding"/>
    <property type="evidence" value="ECO:0007669"/>
    <property type="project" value="InterPro"/>
</dbReference>
<protein>
    <submittedName>
        <fullName evidence="2">DNA-binding transcriptional regulator, FrmR family</fullName>
    </submittedName>
</protein>
<organism evidence="2 3">
    <name type="scientific">Abditibacterium utsteinense</name>
    <dbReference type="NCBI Taxonomy" id="1960156"/>
    <lineage>
        <taxon>Bacteria</taxon>
        <taxon>Pseudomonadati</taxon>
        <taxon>Abditibacteriota</taxon>
        <taxon>Abditibacteriia</taxon>
        <taxon>Abditibacteriales</taxon>
        <taxon>Abditibacteriaceae</taxon>
        <taxon>Abditibacterium</taxon>
    </lineage>
</organism>
<dbReference type="GO" id="GO:0003677">
    <property type="term" value="F:DNA binding"/>
    <property type="evidence" value="ECO:0007669"/>
    <property type="project" value="UniProtKB-KW"/>
</dbReference>
<dbReference type="AlphaFoldDB" id="A0A2S8SS46"/>
<gene>
    <name evidence="2" type="ORF">B1R32_11064</name>
</gene>
<evidence type="ECO:0000256" key="1">
    <source>
        <dbReference type="ARBA" id="ARBA00005260"/>
    </source>
</evidence>
<name>A0A2S8SS46_9BACT</name>
<dbReference type="Proteomes" id="UP000237684">
    <property type="component" value="Unassembled WGS sequence"/>
</dbReference>
<dbReference type="Gene3D" id="1.20.58.1000">
    <property type="entry name" value="Metal-sensitive repressor, helix protomer"/>
    <property type="match status" value="1"/>
</dbReference>
<evidence type="ECO:0000313" key="3">
    <source>
        <dbReference type="Proteomes" id="UP000237684"/>
    </source>
</evidence>
<dbReference type="GO" id="GO:0045892">
    <property type="term" value="P:negative regulation of DNA-templated transcription"/>
    <property type="evidence" value="ECO:0007669"/>
    <property type="project" value="UniProtKB-ARBA"/>
</dbReference>
<dbReference type="EMBL" id="NIGF01000010">
    <property type="protein sequence ID" value="PQV63598.1"/>
    <property type="molecule type" value="Genomic_DNA"/>
</dbReference>
<dbReference type="PANTHER" id="PTHR33677">
    <property type="entry name" value="TRANSCRIPTIONAL REPRESSOR FRMR-RELATED"/>
    <property type="match status" value="1"/>
</dbReference>